<reference evidence="3" key="1">
    <citation type="journal article" date="2023" name="Mol. Phylogenet. Evol.">
        <title>Genome-scale phylogeny and comparative genomics of the fungal order Sordariales.</title>
        <authorList>
            <person name="Hensen N."/>
            <person name="Bonometti L."/>
            <person name="Westerberg I."/>
            <person name="Brannstrom I.O."/>
            <person name="Guillou S."/>
            <person name="Cros-Aarteil S."/>
            <person name="Calhoun S."/>
            <person name="Haridas S."/>
            <person name="Kuo A."/>
            <person name="Mondo S."/>
            <person name="Pangilinan J."/>
            <person name="Riley R."/>
            <person name="LaButti K."/>
            <person name="Andreopoulos B."/>
            <person name="Lipzen A."/>
            <person name="Chen C."/>
            <person name="Yan M."/>
            <person name="Daum C."/>
            <person name="Ng V."/>
            <person name="Clum A."/>
            <person name="Steindorff A."/>
            <person name="Ohm R.A."/>
            <person name="Martin F."/>
            <person name="Silar P."/>
            <person name="Natvig D.O."/>
            <person name="Lalanne C."/>
            <person name="Gautier V."/>
            <person name="Ament-Velasquez S.L."/>
            <person name="Kruys A."/>
            <person name="Hutchinson M.I."/>
            <person name="Powell A.J."/>
            <person name="Barry K."/>
            <person name="Miller A.N."/>
            <person name="Grigoriev I.V."/>
            <person name="Debuchy R."/>
            <person name="Gladieux P."/>
            <person name="Hiltunen Thoren M."/>
            <person name="Johannesson H."/>
        </authorList>
    </citation>
    <scope>NUCLEOTIDE SEQUENCE</scope>
    <source>
        <strain evidence="3">SMH4131-1</strain>
    </source>
</reference>
<sequence length="97" mass="10507">MAQALSAEVIVGIVFGTLTLVVGTLTLWVAYLTLYRPQLPLPDLERFAVELVAWMRPYTHISDDQSEGPVSPPAPAAAPAGAVVSNPGRERSHRRRS</sequence>
<evidence type="ECO:0000313" key="3">
    <source>
        <dbReference type="EMBL" id="KAK3317168.1"/>
    </source>
</evidence>
<keyword evidence="2" id="KW-0812">Transmembrane</keyword>
<keyword evidence="2" id="KW-1133">Transmembrane helix</keyword>
<feature type="transmembrane region" description="Helical" evidence="2">
    <location>
        <begin position="12"/>
        <end position="34"/>
    </location>
</feature>
<gene>
    <name evidence="3" type="ORF">B0T19DRAFT_479925</name>
</gene>
<protein>
    <submittedName>
        <fullName evidence="3">Uncharacterized protein</fullName>
    </submittedName>
</protein>
<proteinExistence type="predicted"/>
<dbReference type="EMBL" id="JAUEPO010000008">
    <property type="protein sequence ID" value="KAK3317168.1"/>
    <property type="molecule type" value="Genomic_DNA"/>
</dbReference>
<feature type="compositionally biased region" description="Low complexity" evidence="1">
    <location>
        <begin position="77"/>
        <end position="87"/>
    </location>
</feature>
<comment type="caution">
    <text evidence="3">The sequence shown here is derived from an EMBL/GenBank/DDBJ whole genome shotgun (WGS) entry which is preliminary data.</text>
</comment>
<dbReference type="Proteomes" id="UP001286456">
    <property type="component" value="Unassembled WGS sequence"/>
</dbReference>
<keyword evidence="2" id="KW-0472">Membrane</keyword>
<feature type="region of interest" description="Disordered" evidence="1">
    <location>
        <begin position="63"/>
        <end position="97"/>
    </location>
</feature>
<accession>A0AAE0I215</accession>
<dbReference type="AlphaFoldDB" id="A0AAE0I215"/>
<evidence type="ECO:0000256" key="2">
    <source>
        <dbReference type="SAM" id="Phobius"/>
    </source>
</evidence>
<evidence type="ECO:0000313" key="4">
    <source>
        <dbReference type="Proteomes" id="UP001286456"/>
    </source>
</evidence>
<name>A0AAE0I215_9PEZI</name>
<keyword evidence="4" id="KW-1185">Reference proteome</keyword>
<evidence type="ECO:0000256" key="1">
    <source>
        <dbReference type="SAM" id="MobiDB-lite"/>
    </source>
</evidence>
<organism evidence="3 4">
    <name type="scientific">Cercophora scortea</name>
    <dbReference type="NCBI Taxonomy" id="314031"/>
    <lineage>
        <taxon>Eukaryota</taxon>
        <taxon>Fungi</taxon>
        <taxon>Dikarya</taxon>
        <taxon>Ascomycota</taxon>
        <taxon>Pezizomycotina</taxon>
        <taxon>Sordariomycetes</taxon>
        <taxon>Sordariomycetidae</taxon>
        <taxon>Sordariales</taxon>
        <taxon>Lasiosphaeriaceae</taxon>
        <taxon>Cercophora</taxon>
    </lineage>
</organism>
<reference evidence="3" key="2">
    <citation type="submission" date="2023-06" db="EMBL/GenBank/DDBJ databases">
        <authorList>
            <consortium name="Lawrence Berkeley National Laboratory"/>
            <person name="Haridas S."/>
            <person name="Hensen N."/>
            <person name="Bonometti L."/>
            <person name="Westerberg I."/>
            <person name="Brannstrom I.O."/>
            <person name="Guillou S."/>
            <person name="Cros-Aarteil S."/>
            <person name="Calhoun S."/>
            <person name="Kuo A."/>
            <person name="Mondo S."/>
            <person name="Pangilinan J."/>
            <person name="Riley R."/>
            <person name="Labutti K."/>
            <person name="Andreopoulos B."/>
            <person name="Lipzen A."/>
            <person name="Chen C."/>
            <person name="Yanf M."/>
            <person name="Daum C."/>
            <person name="Ng V."/>
            <person name="Clum A."/>
            <person name="Steindorff A."/>
            <person name="Ohm R."/>
            <person name="Martin F."/>
            <person name="Silar P."/>
            <person name="Natvig D."/>
            <person name="Lalanne C."/>
            <person name="Gautier V."/>
            <person name="Ament-Velasquez S.L."/>
            <person name="Kruys A."/>
            <person name="Hutchinson M.I."/>
            <person name="Powell A.J."/>
            <person name="Barry K."/>
            <person name="Miller A.N."/>
            <person name="Grigoriev I.V."/>
            <person name="Debuchy R."/>
            <person name="Gladieux P."/>
            <person name="Thoren M.H."/>
            <person name="Johannesson H."/>
        </authorList>
    </citation>
    <scope>NUCLEOTIDE SEQUENCE</scope>
    <source>
        <strain evidence="3">SMH4131-1</strain>
    </source>
</reference>